<dbReference type="InterPro" id="IPR036249">
    <property type="entry name" value="Thioredoxin-like_sf"/>
</dbReference>
<reference evidence="3" key="1">
    <citation type="journal article" date="2009" name="Appl. Environ. Microbiol.">
        <title>Complete genome sequence of the chemolithoautotrophic marine magnetotactic coccus strain MC-1.</title>
        <authorList>
            <person name="Schubbe S."/>
            <person name="Williams T.J."/>
            <person name="Xie G."/>
            <person name="Kiss H.E."/>
            <person name="Brettin T.S."/>
            <person name="Martinez D."/>
            <person name="Ross C.A."/>
            <person name="Schuler D."/>
            <person name="Cox B.L."/>
            <person name="Nealson K.H."/>
            <person name="Bazylinski D.A."/>
        </authorList>
    </citation>
    <scope>NUCLEOTIDE SEQUENCE [LARGE SCALE GENOMIC DNA]</scope>
    <source>
        <strain evidence="3">ATCC BAA-1437 / JCM 17883 / MC-1</strain>
    </source>
</reference>
<proteinExistence type="predicted"/>
<dbReference type="SUPFAM" id="SSF52833">
    <property type="entry name" value="Thioredoxin-like"/>
    <property type="match status" value="1"/>
</dbReference>
<dbReference type="eggNOG" id="COG2143">
    <property type="taxonomic scope" value="Bacteria"/>
</dbReference>
<dbReference type="STRING" id="156889.Mmc1_3718"/>
<evidence type="ECO:0000313" key="3">
    <source>
        <dbReference type="Proteomes" id="UP000002586"/>
    </source>
</evidence>
<sequence length="145" mass="16549" precursor="true">MHAQIFLFTRRFFVQLSLAGLFLLPGFARAETQAVQLILFIQPACPWCDKLEKDLAEHPDFKRYLETTFVHQSVDIRSDAPLADFAEQSGRQVAKMHRVRITPTTILLYQGETIGRIPGYIEPKDYQSVIYQFMEEAGLGVKSGL</sequence>
<evidence type="ECO:0000259" key="1">
    <source>
        <dbReference type="Pfam" id="PF13098"/>
    </source>
</evidence>
<reference evidence="2 3" key="2">
    <citation type="journal article" date="2012" name="Int. J. Syst. Evol. Microbiol.">
        <title>Magnetococcus marinus gen. nov., sp. nov., a marine, magnetotactic bacterium that represents a novel lineage (Magnetococcaceae fam. nov.; Magnetococcales ord. nov.) at the base of the Alphaproteobacteria.</title>
        <authorList>
            <person name="Bazylinski D.A."/>
            <person name="Williams T.J."/>
            <person name="Lefevre C.T."/>
            <person name="Berg R.J."/>
            <person name="Zhang C.L."/>
            <person name="Bowser S.S."/>
            <person name="Dean A.J."/>
            <person name="Beveridge T.J."/>
        </authorList>
    </citation>
    <scope>NUCLEOTIDE SEQUENCE [LARGE SCALE GENOMIC DNA]</scope>
    <source>
        <strain evidence="3">ATCC BAA-1437 / JCM 17883 / MC-1</strain>
    </source>
</reference>
<dbReference type="Pfam" id="PF13098">
    <property type="entry name" value="Thioredoxin_2"/>
    <property type="match status" value="1"/>
</dbReference>
<dbReference type="InterPro" id="IPR041737">
    <property type="entry name" value="SoxW"/>
</dbReference>
<dbReference type="CDD" id="cd02951">
    <property type="entry name" value="SoxW"/>
    <property type="match status" value="1"/>
</dbReference>
<organism evidence="2 3">
    <name type="scientific">Magnetococcus marinus (strain ATCC BAA-1437 / JCM 17883 / MC-1)</name>
    <dbReference type="NCBI Taxonomy" id="156889"/>
    <lineage>
        <taxon>Bacteria</taxon>
        <taxon>Pseudomonadati</taxon>
        <taxon>Pseudomonadota</taxon>
        <taxon>Magnetococcia</taxon>
        <taxon>Magnetococcales</taxon>
        <taxon>Magnetococcaceae</taxon>
        <taxon>Magnetococcus</taxon>
    </lineage>
</organism>
<protein>
    <submittedName>
        <fullName evidence="2">Thioredoxin-related protein-like protein</fullName>
    </submittedName>
</protein>
<name>A0LE10_MAGMM</name>
<dbReference type="EMBL" id="CP000471">
    <property type="protein sequence ID" value="ABK46203.1"/>
    <property type="molecule type" value="Genomic_DNA"/>
</dbReference>
<dbReference type="Proteomes" id="UP000002586">
    <property type="component" value="Chromosome"/>
</dbReference>
<dbReference type="KEGG" id="mgm:Mmc1_3718"/>
<evidence type="ECO:0000313" key="2">
    <source>
        <dbReference type="EMBL" id="ABK46203.1"/>
    </source>
</evidence>
<keyword evidence="3" id="KW-1185">Reference proteome</keyword>
<feature type="domain" description="Thioredoxin-like fold" evidence="1">
    <location>
        <begin position="31"/>
        <end position="129"/>
    </location>
</feature>
<gene>
    <name evidence="2" type="ordered locus">Mmc1_3718</name>
</gene>
<accession>A0LE10</accession>
<dbReference type="AlphaFoldDB" id="A0LE10"/>
<dbReference type="Gene3D" id="3.40.30.10">
    <property type="entry name" value="Glutaredoxin"/>
    <property type="match status" value="1"/>
</dbReference>
<dbReference type="InterPro" id="IPR012336">
    <property type="entry name" value="Thioredoxin-like_fold"/>
</dbReference>
<dbReference type="HOGENOM" id="CLU_1784527_0_0_5"/>